<feature type="transmembrane region" description="Helical" evidence="1">
    <location>
        <begin position="419"/>
        <end position="441"/>
    </location>
</feature>
<proteinExistence type="predicted"/>
<dbReference type="OrthoDB" id="2626014at2759"/>
<evidence type="ECO:0000313" key="3">
    <source>
        <dbReference type="Proteomes" id="UP000724874"/>
    </source>
</evidence>
<keyword evidence="1" id="KW-0812">Transmembrane</keyword>
<evidence type="ECO:0000313" key="2">
    <source>
        <dbReference type="EMBL" id="KAF8913053.1"/>
    </source>
</evidence>
<comment type="caution">
    <text evidence="2">The sequence shown here is derived from an EMBL/GenBank/DDBJ whole genome shotgun (WGS) entry which is preliminary data.</text>
</comment>
<organism evidence="2 3">
    <name type="scientific">Gymnopilus junonius</name>
    <name type="common">Spectacular rustgill mushroom</name>
    <name type="synonym">Gymnopilus spectabilis subsp. junonius</name>
    <dbReference type="NCBI Taxonomy" id="109634"/>
    <lineage>
        <taxon>Eukaryota</taxon>
        <taxon>Fungi</taxon>
        <taxon>Dikarya</taxon>
        <taxon>Basidiomycota</taxon>
        <taxon>Agaricomycotina</taxon>
        <taxon>Agaricomycetes</taxon>
        <taxon>Agaricomycetidae</taxon>
        <taxon>Agaricales</taxon>
        <taxon>Agaricineae</taxon>
        <taxon>Hymenogastraceae</taxon>
        <taxon>Gymnopilus</taxon>
    </lineage>
</organism>
<dbReference type="SUPFAM" id="SSF56317">
    <property type="entry name" value="Carbon-nitrogen hydrolase"/>
    <property type="match status" value="1"/>
</dbReference>
<evidence type="ECO:0008006" key="4">
    <source>
        <dbReference type="Google" id="ProtNLM"/>
    </source>
</evidence>
<feature type="transmembrane region" description="Helical" evidence="1">
    <location>
        <begin position="126"/>
        <end position="144"/>
    </location>
</feature>
<keyword evidence="1" id="KW-0472">Membrane</keyword>
<feature type="transmembrane region" description="Helical" evidence="1">
    <location>
        <begin position="31"/>
        <end position="51"/>
    </location>
</feature>
<gene>
    <name evidence="2" type="ORF">CPB84DRAFT_508780</name>
</gene>
<name>A0A9P5P0K5_GYMJU</name>
<keyword evidence="3" id="KW-1185">Reference proteome</keyword>
<dbReference type="AlphaFoldDB" id="A0A9P5P0K5"/>
<reference evidence="2" key="1">
    <citation type="submission" date="2020-11" db="EMBL/GenBank/DDBJ databases">
        <authorList>
            <consortium name="DOE Joint Genome Institute"/>
            <person name="Ahrendt S."/>
            <person name="Riley R."/>
            <person name="Andreopoulos W."/>
            <person name="LaButti K."/>
            <person name="Pangilinan J."/>
            <person name="Ruiz-duenas F.J."/>
            <person name="Barrasa J.M."/>
            <person name="Sanchez-Garcia M."/>
            <person name="Camarero S."/>
            <person name="Miyauchi S."/>
            <person name="Serrano A."/>
            <person name="Linde D."/>
            <person name="Babiker R."/>
            <person name="Drula E."/>
            <person name="Ayuso-Fernandez I."/>
            <person name="Pacheco R."/>
            <person name="Padilla G."/>
            <person name="Ferreira P."/>
            <person name="Barriuso J."/>
            <person name="Kellner H."/>
            <person name="Castanera R."/>
            <person name="Alfaro M."/>
            <person name="Ramirez L."/>
            <person name="Pisabarro A.G."/>
            <person name="Kuo A."/>
            <person name="Tritt A."/>
            <person name="Lipzen A."/>
            <person name="He G."/>
            <person name="Yan M."/>
            <person name="Ng V."/>
            <person name="Cullen D."/>
            <person name="Martin F."/>
            <person name="Rosso M.-N."/>
            <person name="Henrissat B."/>
            <person name="Hibbett D."/>
            <person name="Martinez A.T."/>
            <person name="Grigoriev I.V."/>
        </authorList>
    </citation>
    <scope>NUCLEOTIDE SEQUENCE</scope>
    <source>
        <strain evidence="2">AH 44721</strain>
    </source>
</reference>
<dbReference type="Proteomes" id="UP000724874">
    <property type="component" value="Unassembled WGS sequence"/>
</dbReference>
<evidence type="ECO:0000256" key="1">
    <source>
        <dbReference type="SAM" id="Phobius"/>
    </source>
</evidence>
<dbReference type="EMBL" id="JADNYJ010000002">
    <property type="protein sequence ID" value="KAF8913053.1"/>
    <property type="molecule type" value="Genomic_DNA"/>
</dbReference>
<sequence>MLFILSATLSSIALATIFISTKFHAISKSSWGQLTLFPAIWATIWCVVSYISPVGHLSTWSVAKNEDAYSWILPLLGPVSKDWIVASWAVVLAQAIGRWYIGAQESEDEFDLMNPQNQSSEHNMRATGFLALFLVFLTLPSFVWSDLPRSASLSTLNVSTPVAVGCVLPPYERYKHHILTLDDYITETDKIRSNANILLWPEGAVTFHSVAEREDAFHKIRSRINDGKYVGVSFEDVVSDPSDSTGRRSLIQTGLALISSKSNETHLSYYKRHLVPLAESYRLRHSNVPPSIFDLPLPPPKNIKKGDWAPPPNNTRLIPVTSSICLDFAMPSPFAELESKPALILAPARTWDITVGHAMWLQAKQRAEELDTMVLWCDGGEGGVSGVAGKGYNDVYQVGPGSFTRIVGVQYPFDSRQTVYASFGDSILILFWISALGLGFLRGNITRYMSPSIRSAMQHLKRGRRNGADATTQPSLLDL</sequence>
<dbReference type="Gene3D" id="3.60.110.10">
    <property type="entry name" value="Carbon-nitrogen hydrolase"/>
    <property type="match status" value="1"/>
</dbReference>
<protein>
    <recommendedName>
        <fullName evidence="4">CN hydrolase domain-containing protein</fullName>
    </recommendedName>
</protein>
<keyword evidence="1" id="KW-1133">Transmembrane helix</keyword>
<dbReference type="InterPro" id="IPR036526">
    <property type="entry name" value="C-N_Hydrolase_sf"/>
</dbReference>
<accession>A0A9P5P0K5</accession>